<dbReference type="OrthoDB" id="2680376at2759"/>
<name>A0A9P7EKK0_9AGAM</name>
<sequence length="411" mass="46473">MVGGQFDKKDIVRIDKSSALRQLGPSLLAQFRQALWTCDGHSTGVARRAWNLLHVICRMLELARADVPSFQQAFSQNLDMCRKIFLQARSSEQNDPSGSMTPLRHMLRFTLATACPSFDPNPLWIEVWWTGNSSPEDFNWLIDYLDDVYSNDHETAGDILVLLGSMKVSCSPAKQHLFIKRLIACMDSSMPYRLRHAAIRAAHSSREILASIDAVDYGDMVLAKLSPAILTAVCPQPGTTSGDEDPDRPFNIKRDSCYLELVFALARNPNWRPHLFEARHIDRCISMIPKCCNIFMPHAFYLAGIFLRITPEQSLVTSLDSITEHQWWDVICMAWPHASSIIEDDIHCFESLPVLVEGTRKYIHTASKPSLKWLIRDVDSVLNTVERRYSEKGEGVVAAVKELRGVAHGMF</sequence>
<reference evidence="1" key="1">
    <citation type="journal article" date="2020" name="New Phytol.">
        <title>Comparative genomics reveals dynamic genome evolution in host specialist ectomycorrhizal fungi.</title>
        <authorList>
            <person name="Lofgren L.A."/>
            <person name="Nguyen N.H."/>
            <person name="Vilgalys R."/>
            <person name="Ruytinx J."/>
            <person name="Liao H.L."/>
            <person name="Branco S."/>
            <person name="Kuo A."/>
            <person name="LaButti K."/>
            <person name="Lipzen A."/>
            <person name="Andreopoulos W."/>
            <person name="Pangilinan J."/>
            <person name="Riley R."/>
            <person name="Hundley H."/>
            <person name="Na H."/>
            <person name="Barry K."/>
            <person name="Grigoriev I.V."/>
            <person name="Stajich J.E."/>
            <person name="Kennedy P.G."/>
        </authorList>
    </citation>
    <scope>NUCLEOTIDE SEQUENCE</scope>
    <source>
        <strain evidence="1">MN1</strain>
    </source>
</reference>
<comment type="caution">
    <text evidence="1">The sequence shown here is derived from an EMBL/GenBank/DDBJ whole genome shotgun (WGS) entry which is preliminary data.</text>
</comment>
<evidence type="ECO:0000313" key="2">
    <source>
        <dbReference type="Proteomes" id="UP000807769"/>
    </source>
</evidence>
<accession>A0A9P7EKK0</accession>
<protein>
    <submittedName>
        <fullName evidence="1">Uncharacterized protein</fullName>
    </submittedName>
</protein>
<dbReference type="GeneID" id="64628432"/>
<dbReference type="Proteomes" id="UP000807769">
    <property type="component" value="Unassembled WGS sequence"/>
</dbReference>
<dbReference type="AlphaFoldDB" id="A0A9P7EKK0"/>
<evidence type="ECO:0000313" key="1">
    <source>
        <dbReference type="EMBL" id="KAG1824647.1"/>
    </source>
</evidence>
<gene>
    <name evidence="1" type="ORF">BJ212DRAFT_1321622</name>
</gene>
<organism evidence="1 2">
    <name type="scientific">Suillus subaureus</name>
    <dbReference type="NCBI Taxonomy" id="48587"/>
    <lineage>
        <taxon>Eukaryota</taxon>
        <taxon>Fungi</taxon>
        <taxon>Dikarya</taxon>
        <taxon>Basidiomycota</taxon>
        <taxon>Agaricomycotina</taxon>
        <taxon>Agaricomycetes</taxon>
        <taxon>Agaricomycetidae</taxon>
        <taxon>Boletales</taxon>
        <taxon>Suillineae</taxon>
        <taxon>Suillaceae</taxon>
        <taxon>Suillus</taxon>
    </lineage>
</organism>
<proteinExistence type="predicted"/>
<dbReference type="EMBL" id="JABBWG010000003">
    <property type="protein sequence ID" value="KAG1824647.1"/>
    <property type="molecule type" value="Genomic_DNA"/>
</dbReference>
<keyword evidence="2" id="KW-1185">Reference proteome</keyword>
<dbReference type="RefSeq" id="XP_041198364.1">
    <property type="nucleotide sequence ID" value="XM_041334415.1"/>
</dbReference>